<gene>
    <name evidence="2" type="ORF">DENOEST_3561</name>
</gene>
<proteinExistence type="predicted"/>
<organism evidence="2 3">
    <name type="scientific">Denitratisoma oestradiolicum</name>
    <dbReference type="NCBI Taxonomy" id="311182"/>
    <lineage>
        <taxon>Bacteria</taxon>
        <taxon>Pseudomonadati</taxon>
        <taxon>Pseudomonadota</taxon>
        <taxon>Betaproteobacteria</taxon>
        <taxon>Nitrosomonadales</taxon>
        <taxon>Sterolibacteriaceae</taxon>
        <taxon>Denitratisoma</taxon>
    </lineage>
</organism>
<sequence>MKKSLAITLAIAATLGTSAAMAEKNEGNFMFRVRAVDIQPVKSWSDAGVLGLPSNDVYVKDKTIPEVDFTYFFSKNLAAELILTYPQKLQVTSKTLGDLGSFKALPPTLTLQYHFMPDANFRPYVGAGVNYTLISSKKVNKVAPLSLENDSLGGALQVGFDYKIGENSFINVDLKKVYIDSDVKLNGTKIGKVKLDPVLFGIGYGFRF</sequence>
<dbReference type="Gene3D" id="2.40.160.20">
    <property type="match status" value="1"/>
</dbReference>
<dbReference type="KEGG" id="doe:DENOEST_3561"/>
<dbReference type="GO" id="GO:0009279">
    <property type="term" value="C:cell outer membrane"/>
    <property type="evidence" value="ECO:0007669"/>
    <property type="project" value="UniProtKB-SubCell"/>
</dbReference>
<dbReference type="EMBL" id="LR778301">
    <property type="protein sequence ID" value="CAB1370715.1"/>
    <property type="molecule type" value="Genomic_DNA"/>
</dbReference>
<evidence type="ECO:0000313" key="3">
    <source>
        <dbReference type="Proteomes" id="UP000515733"/>
    </source>
</evidence>
<accession>A0A6S6Y2G7</accession>
<evidence type="ECO:0000256" key="1">
    <source>
        <dbReference type="ARBA" id="ARBA00004442"/>
    </source>
</evidence>
<reference evidence="2 3" key="1">
    <citation type="submission" date="2020-03" db="EMBL/GenBank/DDBJ databases">
        <authorList>
            <consortium name="Genoscope - CEA"/>
            <person name="William W."/>
        </authorList>
    </citation>
    <scope>NUCLEOTIDE SEQUENCE [LARGE SCALE GENOMIC DNA]</scope>
    <source>
        <strain evidence="3">DSM 16959</strain>
    </source>
</reference>
<dbReference type="Pfam" id="PF03922">
    <property type="entry name" value="OmpW"/>
    <property type="match status" value="1"/>
</dbReference>
<dbReference type="Proteomes" id="UP000515733">
    <property type="component" value="Chromosome"/>
</dbReference>
<dbReference type="PANTHER" id="PTHR36920:SF1">
    <property type="entry name" value="OUTER MEMBRANE PROTEIN W"/>
    <property type="match status" value="1"/>
</dbReference>
<name>A0A6S6Y2G7_9PROT</name>
<protein>
    <submittedName>
        <fullName evidence="2">Uncharacterized outer-membrane protein y4mB</fullName>
    </submittedName>
</protein>
<comment type="subcellular location">
    <subcellularLocation>
        <location evidence="1">Cell outer membrane</location>
    </subcellularLocation>
</comment>
<dbReference type="PANTHER" id="PTHR36920">
    <property type="match status" value="1"/>
</dbReference>
<keyword evidence="3" id="KW-1185">Reference proteome</keyword>
<dbReference type="SUPFAM" id="SSF56925">
    <property type="entry name" value="OMPA-like"/>
    <property type="match status" value="1"/>
</dbReference>
<dbReference type="GO" id="GO:0055085">
    <property type="term" value="P:transmembrane transport"/>
    <property type="evidence" value="ECO:0007669"/>
    <property type="project" value="TreeGrafter"/>
</dbReference>
<evidence type="ECO:0000313" key="2">
    <source>
        <dbReference type="EMBL" id="CAB1370715.1"/>
    </source>
</evidence>
<dbReference type="InterPro" id="IPR005618">
    <property type="entry name" value="OMPW"/>
</dbReference>
<dbReference type="AlphaFoldDB" id="A0A6S6Y2G7"/>
<dbReference type="OrthoDB" id="9807574at2"/>
<dbReference type="InterPro" id="IPR011250">
    <property type="entry name" value="OMP/PagP_B-barrel"/>
</dbReference>
<dbReference type="RefSeq" id="WP_145769450.1">
    <property type="nucleotide sequence ID" value="NZ_LR778301.1"/>
</dbReference>